<keyword evidence="3 8" id="KW-0812">Transmembrane</keyword>
<keyword evidence="4 8" id="KW-1133">Transmembrane helix</keyword>
<comment type="similarity">
    <text evidence="8">Belongs to the MntP (TC 9.B.29) family.</text>
</comment>
<sequence>MTMYSLFFIALALALDAFGVALSIGINKGIRFKNKLYFSISFGFFQFFFSFIGAYAGVLFNKYIFTFPNIIGGVIIAIVGIFMLKEGMDEKEENILLEKKMYFILGMSVSIDAAVIGFTILNNIANNLILSLNTIFIGIVSFIMSGVAFFIAKYLRKIKVIAKYADYVGGAILILFGLKMIFF</sequence>
<reference evidence="9" key="1">
    <citation type="submission" date="2022-12" db="EMBL/GenBank/DDBJ databases">
        <title>Clostridium sp. nov., isolated from industrial wastewater.</title>
        <authorList>
            <person name="Jiayan W."/>
        </authorList>
    </citation>
    <scope>NUCLEOTIDE SEQUENCE</scope>
    <source>
        <strain evidence="9">ZC22-4</strain>
    </source>
</reference>
<dbReference type="InterPro" id="IPR003810">
    <property type="entry name" value="Mntp/YtaF"/>
</dbReference>
<evidence type="ECO:0000313" key="9">
    <source>
        <dbReference type="EMBL" id="MCY6959346.1"/>
    </source>
</evidence>
<feature type="transmembrane region" description="Helical" evidence="8">
    <location>
        <begin position="128"/>
        <end position="152"/>
    </location>
</feature>
<evidence type="ECO:0000256" key="3">
    <source>
        <dbReference type="ARBA" id="ARBA00022692"/>
    </source>
</evidence>
<proteinExistence type="inferred from homology"/>
<keyword evidence="1 8" id="KW-0813">Transport</keyword>
<keyword evidence="7 8" id="KW-0464">Manganese</keyword>
<accession>A0ABT4DDR2</accession>
<dbReference type="InterPro" id="IPR022929">
    <property type="entry name" value="Put_MntP"/>
</dbReference>
<feature type="transmembrane region" description="Helical" evidence="8">
    <location>
        <begin position="6"/>
        <end position="24"/>
    </location>
</feature>
<dbReference type="PANTHER" id="PTHR35529:SF1">
    <property type="entry name" value="MANGANESE EFFLUX PUMP MNTP-RELATED"/>
    <property type="match status" value="1"/>
</dbReference>
<organism evidence="9 10">
    <name type="scientific">Clostridium brassicae</name>
    <dbReference type="NCBI Taxonomy" id="2999072"/>
    <lineage>
        <taxon>Bacteria</taxon>
        <taxon>Bacillati</taxon>
        <taxon>Bacillota</taxon>
        <taxon>Clostridia</taxon>
        <taxon>Eubacteriales</taxon>
        <taxon>Clostridiaceae</taxon>
        <taxon>Clostridium</taxon>
    </lineage>
</organism>
<evidence type="ECO:0000256" key="4">
    <source>
        <dbReference type="ARBA" id="ARBA00022989"/>
    </source>
</evidence>
<dbReference type="Pfam" id="PF02659">
    <property type="entry name" value="Mntp"/>
    <property type="match status" value="1"/>
</dbReference>
<evidence type="ECO:0000313" key="10">
    <source>
        <dbReference type="Proteomes" id="UP001144612"/>
    </source>
</evidence>
<evidence type="ECO:0000256" key="1">
    <source>
        <dbReference type="ARBA" id="ARBA00022448"/>
    </source>
</evidence>
<gene>
    <name evidence="8" type="primary">mntP</name>
    <name evidence="9" type="ORF">OW729_12080</name>
</gene>
<protein>
    <recommendedName>
        <fullName evidence="8">Putative manganese efflux pump MntP</fullName>
    </recommendedName>
</protein>
<comment type="subcellular location">
    <subcellularLocation>
        <location evidence="8">Cell membrane</location>
        <topology evidence="8">Multi-pass membrane protein</topology>
    </subcellularLocation>
</comment>
<dbReference type="PANTHER" id="PTHR35529">
    <property type="entry name" value="MANGANESE EFFLUX PUMP MNTP-RELATED"/>
    <property type="match status" value="1"/>
</dbReference>
<dbReference type="Proteomes" id="UP001144612">
    <property type="component" value="Unassembled WGS sequence"/>
</dbReference>
<evidence type="ECO:0000256" key="5">
    <source>
        <dbReference type="ARBA" id="ARBA00023065"/>
    </source>
</evidence>
<keyword evidence="10" id="KW-1185">Reference proteome</keyword>
<dbReference type="RefSeq" id="WP_268061775.1">
    <property type="nucleotide sequence ID" value="NZ_JAPQFJ010000012.1"/>
</dbReference>
<keyword evidence="6 8" id="KW-0472">Membrane</keyword>
<evidence type="ECO:0000256" key="2">
    <source>
        <dbReference type="ARBA" id="ARBA00022475"/>
    </source>
</evidence>
<evidence type="ECO:0000256" key="7">
    <source>
        <dbReference type="ARBA" id="ARBA00023211"/>
    </source>
</evidence>
<feature type="transmembrane region" description="Helical" evidence="8">
    <location>
        <begin position="102"/>
        <end position="122"/>
    </location>
</feature>
<feature type="transmembrane region" description="Helical" evidence="8">
    <location>
        <begin position="164"/>
        <end position="182"/>
    </location>
</feature>
<name>A0ABT4DDR2_9CLOT</name>
<dbReference type="EMBL" id="JAPQFJ010000012">
    <property type="protein sequence ID" value="MCY6959346.1"/>
    <property type="molecule type" value="Genomic_DNA"/>
</dbReference>
<evidence type="ECO:0000256" key="6">
    <source>
        <dbReference type="ARBA" id="ARBA00023136"/>
    </source>
</evidence>
<comment type="function">
    <text evidence="8">Probably functions as a manganese efflux pump.</text>
</comment>
<keyword evidence="2 8" id="KW-1003">Cell membrane</keyword>
<evidence type="ECO:0000256" key="8">
    <source>
        <dbReference type="HAMAP-Rule" id="MF_01521"/>
    </source>
</evidence>
<feature type="transmembrane region" description="Helical" evidence="8">
    <location>
        <begin position="36"/>
        <end position="57"/>
    </location>
</feature>
<comment type="caution">
    <text evidence="9">The sequence shown here is derived from an EMBL/GenBank/DDBJ whole genome shotgun (WGS) entry which is preliminary data.</text>
</comment>
<dbReference type="HAMAP" id="MF_01521">
    <property type="entry name" value="MntP_pump"/>
    <property type="match status" value="1"/>
</dbReference>
<keyword evidence="5 8" id="KW-0406">Ion transport</keyword>
<feature type="transmembrane region" description="Helical" evidence="8">
    <location>
        <begin position="63"/>
        <end position="82"/>
    </location>
</feature>